<dbReference type="OrthoDB" id="3088at10239"/>
<protein>
    <submittedName>
        <fullName evidence="1">IE-B</fullName>
    </submittedName>
</protein>
<gene>
    <name evidence="1" type="primary">U16</name>
</gene>
<proteinExistence type="predicted"/>
<evidence type="ECO:0000313" key="1">
    <source>
        <dbReference type="EMBL" id="AGT99214.1"/>
    </source>
</evidence>
<keyword evidence="2" id="KW-1185">Reference proteome</keyword>
<reference evidence="1 2" key="1">
    <citation type="submission" date="2013-05" db="EMBL/GenBank/DDBJ databases">
        <title>Genome organization and molecular characterization of porcine cytomegalovirus.</title>
        <authorList>
            <person name="Gu W."/>
            <person name="Zhou L."/>
            <person name="Ge X."/>
            <person name="Guo X."/>
            <person name="Yang H."/>
        </authorList>
    </citation>
    <scope>NUCLEOTIDE SEQUENCE [LARGE SCALE GENOMIC DNA]</scope>
    <source>
        <strain evidence="1 2">BJ09</strain>
    </source>
</reference>
<dbReference type="KEGG" id="vg:16747409"/>
<dbReference type="RefSeq" id="YP_008492959.1">
    <property type="nucleotide sequence ID" value="NC_022233.1"/>
</dbReference>
<organism evidence="1 2">
    <name type="scientific">Suid betaherpesvirus 2</name>
    <dbReference type="NCBI Taxonomy" id="1608255"/>
    <lineage>
        <taxon>Viruses</taxon>
        <taxon>Duplodnaviria</taxon>
        <taxon>Heunggongvirae</taxon>
        <taxon>Peploviricota</taxon>
        <taxon>Herviviricetes</taxon>
        <taxon>Herpesvirales</taxon>
        <taxon>Orthoherpesviridae</taxon>
        <taxon>Betaherpesvirinae</taxon>
        <taxon>Roseolovirus</taxon>
        <taxon>Roseolovirus suidbeta2</taxon>
    </lineage>
</organism>
<dbReference type="EMBL" id="KF017583">
    <property type="protein sequence ID" value="AGT99214.1"/>
    <property type="molecule type" value="Genomic_DNA"/>
</dbReference>
<name>U3GS13_9BETA</name>
<dbReference type="GeneID" id="16747409"/>
<sequence>MSYLFLVVNAICCDHKFDICGYIEYMDGEVANLHTLFLVLEDPQRFYVVDTEGKCMYLVGENIHVFSKCGLYRCDEMFRVPTAKYTVKVDELLAELIECKDDVPKFGAVLESRMNKRYLMRSRYSDEKYILMFFILRKGSFPNKYDWDKIHDTLDDLPQDSIIIGCIGRGLVYPKTCVLVLGSDRAVYGISTIGPHFQTGQNCMKLADDFDMFLRMGFSRCAGSYKFLARDGGRALHDAQPTCPHYNDAEDGIADFDTSDDE</sequence>
<dbReference type="Proteomes" id="UP000243849">
    <property type="component" value="Segment"/>
</dbReference>
<evidence type="ECO:0000313" key="2">
    <source>
        <dbReference type="Proteomes" id="UP000243849"/>
    </source>
</evidence>
<accession>U3GS13</accession>